<feature type="transmembrane region" description="Helical" evidence="7">
    <location>
        <begin position="26"/>
        <end position="56"/>
    </location>
</feature>
<organism evidence="8 9">
    <name type="scientific">Drosophila ananassae</name>
    <name type="common">Fruit fly</name>
    <dbReference type="NCBI Taxonomy" id="7217"/>
    <lineage>
        <taxon>Eukaryota</taxon>
        <taxon>Metazoa</taxon>
        <taxon>Ecdysozoa</taxon>
        <taxon>Arthropoda</taxon>
        <taxon>Hexapoda</taxon>
        <taxon>Insecta</taxon>
        <taxon>Pterygota</taxon>
        <taxon>Neoptera</taxon>
        <taxon>Endopterygota</taxon>
        <taxon>Diptera</taxon>
        <taxon>Brachycera</taxon>
        <taxon>Muscomorpha</taxon>
        <taxon>Ephydroidea</taxon>
        <taxon>Drosophilidae</taxon>
        <taxon>Drosophila</taxon>
        <taxon>Sophophora</taxon>
    </lineage>
</organism>
<dbReference type="OrthoDB" id="6229420at2759"/>
<evidence type="ECO:0000256" key="4">
    <source>
        <dbReference type="ARBA" id="ARBA00022989"/>
    </source>
</evidence>
<dbReference type="Pfam" id="PF05478">
    <property type="entry name" value="Prominin"/>
    <property type="match status" value="1"/>
</dbReference>
<evidence type="ECO:0000313" key="8">
    <source>
        <dbReference type="EMBL" id="KPU74841.1"/>
    </source>
</evidence>
<accession>A0A0P9BT31</accession>
<proteinExistence type="inferred from homology"/>
<evidence type="ECO:0000256" key="5">
    <source>
        <dbReference type="ARBA" id="ARBA00023136"/>
    </source>
</evidence>
<comment type="similarity">
    <text evidence="2">Belongs to the prominin family.</text>
</comment>
<dbReference type="InterPro" id="IPR008795">
    <property type="entry name" value="Prominin"/>
</dbReference>
<keyword evidence="6" id="KW-0325">Glycoprotein</keyword>
<evidence type="ECO:0000256" key="2">
    <source>
        <dbReference type="ARBA" id="ARBA00006058"/>
    </source>
</evidence>
<name>A0A0P9BT31_DROAN</name>
<sequence>MVKDGDTLHLGPKFEQNQWEDLLAKYWLLFFIIILLLVFIILIPFIAVCYCCLCCCRRCKQGCPPCTASTDFRRRCFCEIFLFLLILCLIFGLVLALVANKLLDRGFEDATKEMRRGTEDTCKYLSDVADHIYHIMVFNYEELETHLIYQLESAGLKHRRSLSHGKLFCLNIRLSKGGSLTQHF</sequence>
<evidence type="ECO:0008006" key="10">
    <source>
        <dbReference type="Google" id="ProtNLM"/>
    </source>
</evidence>
<dbReference type="PANTHER" id="PTHR22730">
    <property type="entry name" value="PROMININ PROM PROTEIN"/>
    <property type="match status" value="1"/>
</dbReference>
<gene>
    <name evidence="8" type="primary">Dana\GF27181</name>
    <name evidence="8" type="ORF">GF27181</name>
</gene>
<keyword evidence="5 7" id="KW-0472">Membrane</keyword>
<dbReference type="GO" id="GO:0016020">
    <property type="term" value="C:membrane"/>
    <property type="evidence" value="ECO:0007669"/>
    <property type="project" value="UniProtKB-SubCell"/>
</dbReference>
<protein>
    <recommendedName>
        <fullName evidence="10">Prominin-like protein</fullName>
    </recommendedName>
</protein>
<dbReference type="EMBL" id="CH902690">
    <property type="protein sequence ID" value="KPU74841.1"/>
    <property type="molecule type" value="Genomic_DNA"/>
</dbReference>
<evidence type="ECO:0000256" key="3">
    <source>
        <dbReference type="ARBA" id="ARBA00022692"/>
    </source>
</evidence>
<evidence type="ECO:0000256" key="6">
    <source>
        <dbReference type="ARBA" id="ARBA00023180"/>
    </source>
</evidence>
<keyword evidence="3 7" id="KW-0812">Transmembrane</keyword>
<keyword evidence="4 7" id="KW-1133">Transmembrane helix</keyword>
<dbReference type="AlphaFoldDB" id="A0A0P9BT31"/>
<dbReference type="PANTHER" id="PTHR22730:SF1">
    <property type="entry name" value="PROMININ-LIKE PROTEIN"/>
    <property type="match status" value="1"/>
</dbReference>
<comment type="subcellular location">
    <subcellularLocation>
        <location evidence="1">Membrane</location>
        <topology evidence="1">Multi-pass membrane protein</topology>
    </subcellularLocation>
</comment>
<dbReference type="InParanoid" id="A0A0P9BT31"/>
<keyword evidence="9" id="KW-1185">Reference proteome</keyword>
<reference evidence="8 9" key="1">
    <citation type="journal article" date="2007" name="Nature">
        <title>Evolution of genes and genomes on the Drosophila phylogeny.</title>
        <authorList>
            <consortium name="Drosophila 12 Genomes Consortium"/>
            <person name="Clark A.G."/>
            <person name="Eisen M.B."/>
            <person name="Smith D.R."/>
            <person name="Bergman C.M."/>
            <person name="Oliver B."/>
            <person name="Markow T.A."/>
            <person name="Kaufman T.C."/>
            <person name="Kellis M."/>
            <person name="Gelbart W."/>
            <person name="Iyer V.N."/>
            <person name="Pollard D.A."/>
            <person name="Sackton T.B."/>
            <person name="Larracuente A.M."/>
            <person name="Singh N.D."/>
            <person name="Abad J.P."/>
            <person name="Abt D.N."/>
            <person name="Adryan B."/>
            <person name="Aguade M."/>
            <person name="Akashi H."/>
            <person name="Anderson W.W."/>
            <person name="Aquadro C.F."/>
            <person name="Ardell D.H."/>
            <person name="Arguello R."/>
            <person name="Artieri C.G."/>
            <person name="Barbash D.A."/>
            <person name="Barker D."/>
            <person name="Barsanti P."/>
            <person name="Batterham P."/>
            <person name="Batzoglou S."/>
            <person name="Begun D."/>
            <person name="Bhutkar A."/>
            <person name="Blanco E."/>
            <person name="Bosak S.A."/>
            <person name="Bradley R.K."/>
            <person name="Brand A.D."/>
            <person name="Brent M.R."/>
            <person name="Brooks A.N."/>
            <person name="Brown R.H."/>
            <person name="Butlin R.K."/>
            <person name="Caggese C."/>
            <person name="Calvi B.R."/>
            <person name="Bernardo de Carvalho A."/>
            <person name="Caspi A."/>
            <person name="Castrezana S."/>
            <person name="Celniker S.E."/>
            <person name="Chang J.L."/>
            <person name="Chapple C."/>
            <person name="Chatterji S."/>
            <person name="Chinwalla A."/>
            <person name="Civetta A."/>
            <person name="Clifton S.W."/>
            <person name="Comeron J.M."/>
            <person name="Costello J.C."/>
            <person name="Coyne J.A."/>
            <person name="Daub J."/>
            <person name="David R.G."/>
            <person name="Delcher A.L."/>
            <person name="Delehaunty K."/>
            <person name="Do C.B."/>
            <person name="Ebling H."/>
            <person name="Edwards K."/>
            <person name="Eickbush T."/>
            <person name="Evans J.D."/>
            <person name="Filipski A."/>
            <person name="Findeiss S."/>
            <person name="Freyhult E."/>
            <person name="Fulton L."/>
            <person name="Fulton R."/>
            <person name="Garcia A.C."/>
            <person name="Gardiner A."/>
            <person name="Garfield D.A."/>
            <person name="Garvin B.E."/>
            <person name="Gibson G."/>
            <person name="Gilbert D."/>
            <person name="Gnerre S."/>
            <person name="Godfrey J."/>
            <person name="Good R."/>
            <person name="Gotea V."/>
            <person name="Gravely B."/>
            <person name="Greenberg A.J."/>
            <person name="Griffiths-Jones S."/>
            <person name="Gross S."/>
            <person name="Guigo R."/>
            <person name="Gustafson E.A."/>
            <person name="Haerty W."/>
            <person name="Hahn M.W."/>
            <person name="Halligan D.L."/>
            <person name="Halpern A.L."/>
            <person name="Halter G.M."/>
            <person name="Han M.V."/>
            <person name="Heger A."/>
            <person name="Hillier L."/>
            <person name="Hinrichs A.S."/>
            <person name="Holmes I."/>
            <person name="Hoskins R.A."/>
            <person name="Hubisz M.J."/>
            <person name="Hultmark D."/>
            <person name="Huntley M.A."/>
            <person name="Jaffe D.B."/>
            <person name="Jagadeeshan S."/>
            <person name="Jeck W.R."/>
            <person name="Johnson J."/>
            <person name="Jones C.D."/>
            <person name="Jordan W.C."/>
            <person name="Karpen G.H."/>
            <person name="Kataoka E."/>
            <person name="Keightley P.D."/>
            <person name="Kheradpour P."/>
            <person name="Kirkness E.F."/>
            <person name="Koerich L.B."/>
            <person name="Kristiansen K."/>
            <person name="Kudrna D."/>
            <person name="Kulathinal R.J."/>
            <person name="Kumar S."/>
            <person name="Kwok R."/>
            <person name="Lander E."/>
            <person name="Langley C.H."/>
            <person name="Lapoint R."/>
            <person name="Lazzaro B.P."/>
            <person name="Lee S.J."/>
            <person name="Levesque L."/>
            <person name="Li R."/>
            <person name="Lin C.F."/>
            <person name="Lin M.F."/>
            <person name="Lindblad-Toh K."/>
            <person name="Llopart A."/>
            <person name="Long M."/>
            <person name="Low L."/>
            <person name="Lozovsky E."/>
            <person name="Lu J."/>
            <person name="Luo M."/>
            <person name="Machado C.A."/>
            <person name="Makalowski W."/>
            <person name="Marzo M."/>
            <person name="Matsuda M."/>
            <person name="Matzkin L."/>
            <person name="McAllister B."/>
            <person name="McBride C.S."/>
            <person name="McKernan B."/>
            <person name="McKernan K."/>
            <person name="Mendez-Lago M."/>
            <person name="Minx P."/>
            <person name="Mollenhauer M.U."/>
            <person name="Montooth K."/>
            <person name="Mount S.M."/>
            <person name="Mu X."/>
            <person name="Myers E."/>
            <person name="Negre B."/>
            <person name="Newfeld S."/>
            <person name="Nielsen R."/>
            <person name="Noor M.A."/>
            <person name="O'Grady P."/>
            <person name="Pachter L."/>
            <person name="Papaceit M."/>
            <person name="Parisi M.J."/>
            <person name="Parisi M."/>
            <person name="Parts L."/>
            <person name="Pedersen J.S."/>
            <person name="Pesole G."/>
            <person name="Phillippy A.M."/>
            <person name="Ponting C.P."/>
            <person name="Pop M."/>
            <person name="Porcelli D."/>
            <person name="Powell J.R."/>
            <person name="Prohaska S."/>
            <person name="Pruitt K."/>
            <person name="Puig M."/>
            <person name="Quesneville H."/>
            <person name="Ram K.R."/>
            <person name="Rand D."/>
            <person name="Rasmussen M.D."/>
            <person name="Reed L.K."/>
            <person name="Reenan R."/>
            <person name="Reily A."/>
            <person name="Remington K.A."/>
            <person name="Rieger T.T."/>
            <person name="Ritchie M.G."/>
            <person name="Robin C."/>
            <person name="Rogers Y.H."/>
            <person name="Rohde C."/>
            <person name="Rozas J."/>
            <person name="Rubenfield M.J."/>
            <person name="Ruiz A."/>
            <person name="Russo S."/>
            <person name="Salzberg S.L."/>
            <person name="Sanchez-Gracia A."/>
            <person name="Saranga D.J."/>
            <person name="Sato H."/>
            <person name="Schaeffer S.W."/>
            <person name="Schatz M.C."/>
            <person name="Schlenke T."/>
            <person name="Schwartz R."/>
            <person name="Segarra C."/>
            <person name="Singh R.S."/>
            <person name="Sirot L."/>
            <person name="Sirota M."/>
            <person name="Sisneros N.B."/>
            <person name="Smith C.D."/>
            <person name="Smith T.F."/>
            <person name="Spieth J."/>
            <person name="Stage D.E."/>
            <person name="Stark A."/>
            <person name="Stephan W."/>
            <person name="Strausberg R.L."/>
            <person name="Strempel S."/>
            <person name="Sturgill D."/>
            <person name="Sutton G."/>
            <person name="Sutton G.G."/>
            <person name="Tao W."/>
            <person name="Teichmann S."/>
            <person name="Tobari Y.N."/>
            <person name="Tomimura Y."/>
            <person name="Tsolas J.M."/>
            <person name="Valente V.L."/>
            <person name="Venter E."/>
            <person name="Venter J.C."/>
            <person name="Vicario S."/>
            <person name="Vieira F.G."/>
            <person name="Vilella A.J."/>
            <person name="Villasante A."/>
            <person name="Walenz B."/>
            <person name="Wang J."/>
            <person name="Wasserman M."/>
            <person name="Watts T."/>
            <person name="Wilson D."/>
            <person name="Wilson R.K."/>
            <person name="Wing R.A."/>
            <person name="Wolfner M.F."/>
            <person name="Wong A."/>
            <person name="Wong G.K."/>
            <person name="Wu C.I."/>
            <person name="Wu G."/>
            <person name="Yamamoto D."/>
            <person name="Yang H.P."/>
            <person name="Yang S.P."/>
            <person name="Yorke J.A."/>
            <person name="Yoshida K."/>
            <person name="Zdobnov E."/>
            <person name="Zhang P."/>
            <person name="Zhang Y."/>
            <person name="Zimin A.V."/>
            <person name="Baldwin J."/>
            <person name="Abdouelleil A."/>
            <person name="Abdulkadir J."/>
            <person name="Abebe A."/>
            <person name="Abera B."/>
            <person name="Abreu J."/>
            <person name="Acer S.C."/>
            <person name="Aftuck L."/>
            <person name="Alexander A."/>
            <person name="An P."/>
            <person name="Anderson E."/>
            <person name="Anderson S."/>
            <person name="Arachi H."/>
            <person name="Azer M."/>
            <person name="Bachantsang P."/>
            <person name="Barry A."/>
            <person name="Bayul T."/>
            <person name="Berlin A."/>
            <person name="Bessette D."/>
            <person name="Bloom T."/>
            <person name="Blye J."/>
            <person name="Boguslavskiy L."/>
            <person name="Bonnet C."/>
            <person name="Boukhgalter B."/>
            <person name="Bourzgui I."/>
            <person name="Brown A."/>
            <person name="Cahill P."/>
            <person name="Channer S."/>
            <person name="Cheshatsang Y."/>
            <person name="Chuda L."/>
            <person name="Citroen M."/>
            <person name="Collymore A."/>
            <person name="Cooke P."/>
            <person name="Costello M."/>
            <person name="D'Aco K."/>
            <person name="Daza R."/>
            <person name="De Haan G."/>
            <person name="DeGray S."/>
            <person name="DeMaso C."/>
            <person name="Dhargay N."/>
            <person name="Dooley K."/>
            <person name="Dooley E."/>
            <person name="Doricent M."/>
            <person name="Dorje P."/>
            <person name="Dorjee K."/>
            <person name="Dupes A."/>
            <person name="Elong R."/>
            <person name="Falk J."/>
            <person name="Farina A."/>
            <person name="Faro S."/>
            <person name="Ferguson D."/>
            <person name="Fisher S."/>
            <person name="Foley C.D."/>
            <person name="Franke A."/>
            <person name="Friedrich D."/>
            <person name="Gadbois L."/>
            <person name="Gearin G."/>
            <person name="Gearin C.R."/>
            <person name="Giannoukos G."/>
            <person name="Goode T."/>
            <person name="Graham J."/>
            <person name="Grandbois E."/>
            <person name="Grewal S."/>
            <person name="Gyaltsen K."/>
            <person name="Hafez N."/>
            <person name="Hagos B."/>
            <person name="Hall J."/>
            <person name="Henson C."/>
            <person name="Hollinger A."/>
            <person name="Honan T."/>
            <person name="Huard M.D."/>
            <person name="Hughes L."/>
            <person name="Hurhula B."/>
            <person name="Husby M.E."/>
            <person name="Kamat A."/>
            <person name="Kanga B."/>
            <person name="Kashin S."/>
            <person name="Khazanovich D."/>
            <person name="Kisner P."/>
            <person name="Lance K."/>
            <person name="Lara M."/>
            <person name="Lee W."/>
            <person name="Lennon N."/>
            <person name="Letendre F."/>
            <person name="LeVine R."/>
            <person name="Lipovsky A."/>
            <person name="Liu X."/>
            <person name="Liu J."/>
            <person name="Liu S."/>
            <person name="Lokyitsang T."/>
            <person name="Lokyitsang Y."/>
            <person name="Lubonja R."/>
            <person name="Lui A."/>
            <person name="MacDonald P."/>
            <person name="Magnisalis V."/>
            <person name="Maru K."/>
            <person name="Matthews C."/>
            <person name="McCusker W."/>
            <person name="McDonough S."/>
            <person name="Mehta T."/>
            <person name="Meldrim J."/>
            <person name="Meneus L."/>
            <person name="Mihai O."/>
            <person name="Mihalev A."/>
            <person name="Mihova T."/>
            <person name="Mittelman R."/>
            <person name="Mlenga V."/>
            <person name="Montmayeur A."/>
            <person name="Mulrain L."/>
            <person name="Navidi A."/>
            <person name="Naylor J."/>
            <person name="Negash T."/>
            <person name="Nguyen T."/>
            <person name="Nguyen N."/>
            <person name="Nicol R."/>
            <person name="Norbu C."/>
            <person name="Norbu N."/>
            <person name="Novod N."/>
            <person name="O'Neill B."/>
            <person name="Osman S."/>
            <person name="Markiewicz E."/>
            <person name="Oyono O.L."/>
            <person name="Patti C."/>
            <person name="Phunkhang P."/>
            <person name="Pierre F."/>
            <person name="Priest M."/>
            <person name="Raghuraman S."/>
            <person name="Rege F."/>
            <person name="Reyes R."/>
            <person name="Rise C."/>
            <person name="Rogov P."/>
            <person name="Ross K."/>
            <person name="Ryan E."/>
            <person name="Settipalli S."/>
            <person name="Shea T."/>
            <person name="Sherpa N."/>
            <person name="Shi L."/>
            <person name="Shih D."/>
            <person name="Sparrow T."/>
            <person name="Spaulding J."/>
            <person name="Stalker J."/>
            <person name="Stange-Thomann N."/>
            <person name="Stavropoulos S."/>
            <person name="Stone C."/>
            <person name="Strader C."/>
            <person name="Tesfaye S."/>
            <person name="Thomson T."/>
            <person name="Thoulutsang Y."/>
            <person name="Thoulutsang D."/>
            <person name="Topham K."/>
            <person name="Topping I."/>
            <person name="Tsamla T."/>
            <person name="Vassiliev H."/>
            <person name="Vo A."/>
            <person name="Wangchuk T."/>
            <person name="Wangdi T."/>
            <person name="Weiand M."/>
            <person name="Wilkinson J."/>
            <person name="Wilson A."/>
            <person name="Yadav S."/>
            <person name="Young G."/>
            <person name="Yu Q."/>
            <person name="Zembek L."/>
            <person name="Zhong D."/>
            <person name="Zimmer A."/>
            <person name="Zwirko Z."/>
            <person name="Jaffe D.B."/>
            <person name="Alvarez P."/>
            <person name="Brockman W."/>
            <person name="Butler J."/>
            <person name="Chin C."/>
            <person name="Gnerre S."/>
            <person name="Grabherr M."/>
            <person name="Kleber M."/>
            <person name="Mauceli E."/>
            <person name="MacCallum I."/>
        </authorList>
    </citation>
    <scope>NUCLEOTIDE SEQUENCE [LARGE SCALE GENOMIC DNA]</scope>
    <source>
        <strain evidence="9">Tucson 14024-0371.13</strain>
    </source>
</reference>
<evidence type="ECO:0000256" key="1">
    <source>
        <dbReference type="ARBA" id="ARBA00004141"/>
    </source>
</evidence>
<feature type="transmembrane region" description="Helical" evidence="7">
    <location>
        <begin position="77"/>
        <end position="99"/>
    </location>
</feature>
<evidence type="ECO:0000313" key="9">
    <source>
        <dbReference type="Proteomes" id="UP000007801"/>
    </source>
</evidence>
<evidence type="ECO:0000256" key="7">
    <source>
        <dbReference type="SAM" id="Phobius"/>
    </source>
</evidence>
<dbReference type="Proteomes" id="UP000007801">
    <property type="component" value="Unassembled WGS sequence"/>
</dbReference>